<dbReference type="RefSeq" id="XP_060421511.1">
    <property type="nucleotide sequence ID" value="XM_060580401.1"/>
</dbReference>
<keyword evidence="2" id="KW-0812">Transmembrane</keyword>
<dbReference type="EMBL" id="JAHMHR010000123">
    <property type="protein sequence ID" value="KAK1656747.1"/>
    <property type="molecule type" value="Genomic_DNA"/>
</dbReference>
<evidence type="ECO:0000313" key="3">
    <source>
        <dbReference type="EMBL" id="KAK1656747.1"/>
    </source>
</evidence>
<keyword evidence="2" id="KW-0472">Membrane</keyword>
<feature type="transmembrane region" description="Helical" evidence="2">
    <location>
        <begin position="12"/>
        <end position="37"/>
    </location>
</feature>
<comment type="caution">
    <text evidence="3">The sequence shown here is derived from an EMBL/GenBank/DDBJ whole genome shotgun (WGS) entry which is preliminary data.</text>
</comment>
<dbReference type="GeneID" id="85464927"/>
<name>A0AAJ0EMN1_9PEZI</name>
<evidence type="ECO:0000313" key="4">
    <source>
        <dbReference type="Proteomes" id="UP001224890"/>
    </source>
</evidence>
<organism evidence="3 4">
    <name type="scientific">Colletotrichum godetiae</name>
    <dbReference type="NCBI Taxonomy" id="1209918"/>
    <lineage>
        <taxon>Eukaryota</taxon>
        <taxon>Fungi</taxon>
        <taxon>Dikarya</taxon>
        <taxon>Ascomycota</taxon>
        <taxon>Pezizomycotina</taxon>
        <taxon>Sordariomycetes</taxon>
        <taxon>Hypocreomycetidae</taxon>
        <taxon>Glomerellales</taxon>
        <taxon>Glomerellaceae</taxon>
        <taxon>Colletotrichum</taxon>
        <taxon>Colletotrichum acutatum species complex</taxon>
    </lineage>
</organism>
<accession>A0AAJ0EMN1</accession>
<proteinExistence type="predicted"/>
<dbReference type="AlphaFoldDB" id="A0AAJ0EMN1"/>
<evidence type="ECO:0000256" key="2">
    <source>
        <dbReference type="SAM" id="Phobius"/>
    </source>
</evidence>
<protein>
    <submittedName>
        <fullName evidence="3">Uncharacterized protein</fullName>
    </submittedName>
</protein>
<reference evidence="3" key="1">
    <citation type="submission" date="2021-06" db="EMBL/GenBank/DDBJ databases">
        <title>Comparative genomics, transcriptomics and evolutionary studies reveal genomic signatures of adaptation to plant cell wall in hemibiotrophic fungi.</title>
        <authorList>
            <consortium name="DOE Joint Genome Institute"/>
            <person name="Baroncelli R."/>
            <person name="Diaz J.F."/>
            <person name="Benocci T."/>
            <person name="Peng M."/>
            <person name="Battaglia E."/>
            <person name="Haridas S."/>
            <person name="Andreopoulos W."/>
            <person name="Labutti K."/>
            <person name="Pangilinan J."/>
            <person name="Floch G.L."/>
            <person name="Makela M.R."/>
            <person name="Henrissat B."/>
            <person name="Grigoriev I.V."/>
            <person name="Crouch J.A."/>
            <person name="De Vries R.P."/>
            <person name="Sukno S.A."/>
            <person name="Thon M.R."/>
        </authorList>
    </citation>
    <scope>NUCLEOTIDE SEQUENCE</scope>
    <source>
        <strain evidence="3">CBS 193.32</strain>
    </source>
</reference>
<keyword evidence="2" id="KW-1133">Transmembrane helix</keyword>
<keyword evidence="4" id="KW-1185">Reference proteome</keyword>
<sequence>MYERRWLWRVAMTAFSAGGASPSQCAFSFLFLFVAWFSDQKERAPCGGCVSMIGRDGKGEMRDYQHKRNGTKGGRQLVGEAGDKTMDDDNEAAVRKSAVDICKADLANNEVIGAKSFVLARQCLLFAGNGLLGVNSQSGR</sequence>
<feature type="region of interest" description="Disordered" evidence="1">
    <location>
        <begin position="61"/>
        <end position="86"/>
    </location>
</feature>
<gene>
    <name evidence="3" type="ORF">BDP55DRAFT_739204</name>
</gene>
<dbReference type="Proteomes" id="UP001224890">
    <property type="component" value="Unassembled WGS sequence"/>
</dbReference>
<evidence type="ECO:0000256" key="1">
    <source>
        <dbReference type="SAM" id="MobiDB-lite"/>
    </source>
</evidence>